<dbReference type="GO" id="GO:0000287">
    <property type="term" value="F:magnesium ion binding"/>
    <property type="evidence" value="ECO:0007669"/>
    <property type="project" value="TreeGrafter"/>
</dbReference>
<evidence type="ECO:0000256" key="8">
    <source>
        <dbReference type="PIRSR" id="PIRSR000388-1"/>
    </source>
</evidence>
<dbReference type="FunFam" id="3.20.20.60:FF:000003">
    <property type="entry name" value="3-methyl-2-oxobutanoate hydroxymethyltransferase"/>
    <property type="match status" value="1"/>
</dbReference>
<dbReference type="PIRSF" id="PIRSF000388">
    <property type="entry name" value="Pantoate_hydroxy_MeTrfase"/>
    <property type="match status" value="1"/>
</dbReference>
<evidence type="ECO:0000256" key="6">
    <source>
        <dbReference type="ARBA" id="ARBA00056497"/>
    </source>
</evidence>
<proteinExistence type="inferred from homology"/>
<dbReference type="OrthoDB" id="9781789at2"/>
<feature type="binding site" evidence="7 9">
    <location>
        <position position="85"/>
    </location>
    <ligand>
        <name>3-methyl-2-oxobutanoate</name>
        <dbReference type="ChEBI" id="CHEBI:11851"/>
    </ligand>
</feature>
<sequence>MAKKKGRLDFVNMKKNGEQVTWVTAYDFPMASFAEAAGMDMILVGDSLGMITLGYQGTIPVTMEDCISHCKAVRRGAPNTFVMGDMPFGSYQVSDQQAVENAVRFFKEADVDAIKLEGGVRVESRIKAMADAGMLVCGHIGLTPQSSGPLGGFKAQGLDPASARYVIEDALAVERAGAYALLVEAVPPELTQFLAKKLTIPVYSIGAGAPCDGQLLICGDMIGMFQAFTPKFVKVYANVAEVITNAFKEYVEDVRTGKFPGDEHCYHVRKGMEEEYAAMLKEYE</sequence>
<evidence type="ECO:0000256" key="10">
    <source>
        <dbReference type="PIRSR" id="PIRSR000388-3"/>
    </source>
</evidence>
<feature type="active site" description="Proton acceptor" evidence="7 8">
    <location>
        <position position="184"/>
    </location>
</feature>
<keyword evidence="5 7" id="KW-0808">Transferase</keyword>
<dbReference type="InterPro" id="IPR040442">
    <property type="entry name" value="Pyrv_kinase-like_dom_sf"/>
</dbReference>
<protein>
    <recommendedName>
        <fullName evidence="7">3-methyl-2-oxobutanoate hydroxymethyltransferase</fullName>
        <ecNumber evidence="7">2.1.2.11</ecNumber>
    </recommendedName>
    <alternativeName>
        <fullName evidence="7">Ketopantoate hydroxymethyltransferase</fullName>
        <shortName evidence="7">KPHMT</shortName>
    </alternativeName>
</protein>
<dbReference type="PANTHER" id="PTHR20881:SF0">
    <property type="entry name" value="3-METHYL-2-OXOBUTANOATE HYDROXYMETHYLTRANSFERASE"/>
    <property type="match status" value="1"/>
</dbReference>
<dbReference type="Proteomes" id="UP000295066">
    <property type="component" value="Unassembled WGS sequence"/>
</dbReference>
<dbReference type="PANTHER" id="PTHR20881">
    <property type="entry name" value="3-METHYL-2-OXOBUTANOATE HYDROXYMETHYLTRANSFERASE"/>
    <property type="match status" value="1"/>
</dbReference>
<comment type="subcellular location">
    <subcellularLocation>
        <location evidence="7">Cytoplasm</location>
    </subcellularLocation>
</comment>
<gene>
    <name evidence="7" type="primary">panB</name>
    <name evidence="11" type="ORF">C8D99_10745</name>
</gene>
<keyword evidence="11" id="KW-0489">Methyltransferase</keyword>
<dbReference type="GO" id="GO:0008168">
    <property type="term" value="F:methyltransferase activity"/>
    <property type="evidence" value="ECO:0007669"/>
    <property type="project" value="UniProtKB-KW"/>
</dbReference>
<evidence type="ECO:0000313" key="12">
    <source>
        <dbReference type="Proteomes" id="UP000295066"/>
    </source>
</evidence>
<dbReference type="Gene3D" id="3.20.20.60">
    <property type="entry name" value="Phosphoenolpyruvate-binding domains"/>
    <property type="match status" value="1"/>
</dbReference>
<dbReference type="HAMAP" id="MF_00156">
    <property type="entry name" value="PanB"/>
    <property type="match status" value="1"/>
</dbReference>
<comment type="pathway">
    <text evidence="1 7">Cofactor biosynthesis; (R)-pantothenate biosynthesis; (R)-pantoate from 3-methyl-2-oxobutanoate: step 1/2.</text>
</comment>
<dbReference type="NCBIfam" id="TIGR00222">
    <property type="entry name" value="panB"/>
    <property type="match status" value="1"/>
</dbReference>
<feature type="binding site" evidence="7 10">
    <location>
        <position position="117"/>
    </location>
    <ligand>
        <name>Mg(2+)</name>
        <dbReference type="ChEBI" id="CHEBI:18420"/>
    </ligand>
</feature>
<evidence type="ECO:0000256" key="4">
    <source>
        <dbReference type="ARBA" id="ARBA00022655"/>
    </source>
</evidence>
<evidence type="ECO:0000256" key="7">
    <source>
        <dbReference type="HAMAP-Rule" id="MF_00156"/>
    </source>
</evidence>
<keyword evidence="7" id="KW-0963">Cytoplasm</keyword>
<dbReference type="AlphaFoldDB" id="A0A4R8M7K1"/>
<dbReference type="UniPathway" id="UPA00028">
    <property type="reaction ID" value="UER00003"/>
</dbReference>
<comment type="subunit">
    <text evidence="3 7">Homodecamer; pentamer of dimers.</text>
</comment>
<keyword evidence="4 7" id="KW-0566">Pantothenate biosynthesis</keyword>
<comment type="cofactor">
    <cofactor evidence="7 10">
        <name>Mg(2+)</name>
        <dbReference type="ChEBI" id="CHEBI:18420"/>
    </cofactor>
    <text evidence="7 10">Binds 1 Mg(2+) ion per subunit.</text>
</comment>
<feature type="binding site" evidence="7 10">
    <location>
        <position position="85"/>
    </location>
    <ligand>
        <name>Mg(2+)</name>
        <dbReference type="ChEBI" id="CHEBI:18420"/>
    </ligand>
</feature>
<evidence type="ECO:0000313" key="11">
    <source>
        <dbReference type="EMBL" id="TDY60838.1"/>
    </source>
</evidence>
<evidence type="ECO:0000256" key="1">
    <source>
        <dbReference type="ARBA" id="ARBA00005033"/>
    </source>
</evidence>
<dbReference type="SUPFAM" id="SSF51621">
    <property type="entry name" value="Phosphoenolpyruvate/pyruvate domain"/>
    <property type="match status" value="1"/>
</dbReference>
<comment type="similarity">
    <text evidence="2 7">Belongs to the PanB family.</text>
</comment>
<dbReference type="GO" id="GO:0003864">
    <property type="term" value="F:3-methyl-2-oxobutanoate hydroxymethyltransferase activity"/>
    <property type="evidence" value="ECO:0007669"/>
    <property type="project" value="UniProtKB-UniRule"/>
</dbReference>
<dbReference type="GO" id="GO:0015940">
    <property type="term" value="P:pantothenate biosynthetic process"/>
    <property type="evidence" value="ECO:0007669"/>
    <property type="project" value="UniProtKB-UniRule"/>
</dbReference>
<dbReference type="NCBIfam" id="NF001452">
    <property type="entry name" value="PRK00311.1"/>
    <property type="match status" value="1"/>
</dbReference>
<dbReference type="GO" id="GO:0005737">
    <property type="term" value="C:cytoplasm"/>
    <property type="evidence" value="ECO:0007669"/>
    <property type="project" value="UniProtKB-SubCell"/>
</dbReference>
<accession>A0A4R8M7K1</accession>
<dbReference type="Pfam" id="PF02548">
    <property type="entry name" value="Pantoate_transf"/>
    <property type="match status" value="1"/>
</dbReference>
<feature type="binding site" evidence="7 9">
    <location>
        <begin position="46"/>
        <end position="47"/>
    </location>
    <ligand>
        <name>3-methyl-2-oxobutanoate</name>
        <dbReference type="ChEBI" id="CHEBI:11851"/>
    </ligand>
</feature>
<keyword evidence="7 10" id="KW-0479">Metal-binding</keyword>
<comment type="catalytic activity">
    <reaction evidence="7">
        <text>(6R)-5,10-methylene-5,6,7,8-tetrahydrofolate + 3-methyl-2-oxobutanoate + H2O = 2-dehydropantoate + (6S)-5,6,7,8-tetrahydrofolate</text>
        <dbReference type="Rhea" id="RHEA:11824"/>
        <dbReference type="ChEBI" id="CHEBI:11561"/>
        <dbReference type="ChEBI" id="CHEBI:11851"/>
        <dbReference type="ChEBI" id="CHEBI:15377"/>
        <dbReference type="ChEBI" id="CHEBI:15636"/>
        <dbReference type="ChEBI" id="CHEBI:57453"/>
        <dbReference type="EC" id="2.1.2.11"/>
    </reaction>
</comment>
<dbReference type="EMBL" id="SORI01000007">
    <property type="protein sequence ID" value="TDY60838.1"/>
    <property type="molecule type" value="Genomic_DNA"/>
</dbReference>
<dbReference type="CDD" id="cd06557">
    <property type="entry name" value="KPHMT-like"/>
    <property type="match status" value="1"/>
</dbReference>
<organism evidence="11 12">
    <name type="scientific">Aminivibrio pyruvatiphilus</name>
    <dbReference type="NCBI Taxonomy" id="1005740"/>
    <lineage>
        <taxon>Bacteria</taxon>
        <taxon>Thermotogati</taxon>
        <taxon>Synergistota</taxon>
        <taxon>Synergistia</taxon>
        <taxon>Synergistales</taxon>
        <taxon>Aminobacteriaceae</taxon>
        <taxon>Aminivibrio</taxon>
    </lineage>
</organism>
<evidence type="ECO:0000256" key="3">
    <source>
        <dbReference type="ARBA" id="ARBA00011424"/>
    </source>
</evidence>
<dbReference type="InterPro" id="IPR015813">
    <property type="entry name" value="Pyrv/PenolPyrv_kinase-like_dom"/>
</dbReference>
<keyword evidence="7 10" id="KW-0460">Magnesium</keyword>
<dbReference type="EC" id="2.1.2.11" evidence="7"/>
<dbReference type="InterPro" id="IPR003700">
    <property type="entry name" value="Pantoate_hydroxy_MeTrfase"/>
</dbReference>
<dbReference type="RefSeq" id="WP_133957405.1">
    <property type="nucleotide sequence ID" value="NZ_SORI01000007.1"/>
</dbReference>
<evidence type="ECO:0000256" key="5">
    <source>
        <dbReference type="ARBA" id="ARBA00022679"/>
    </source>
</evidence>
<name>A0A4R8M7K1_9BACT</name>
<evidence type="ECO:0000256" key="2">
    <source>
        <dbReference type="ARBA" id="ARBA00008676"/>
    </source>
</evidence>
<evidence type="ECO:0000256" key="9">
    <source>
        <dbReference type="PIRSR" id="PIRSR000388-2"/>
    </source>
</evidence>
<comment type="function">
    <text evidence="6 7">Catalyzes the reversible reaction in which hydroxymethyl group from 5,10-methylenetetrahydrofolate is transferred onto alpha-ketoisovalerate to form ketopantoate.</text>
</comment>
<reference evidence="11 12" key="1">
    <citation type="submission" date="2019-03" db="EMBL/GenBank/DDBJ databases">
        <title>Genomic Encyclopedia of Type Strains, Phase IV (KMG-IV): sequencing the most valuable type-strain genomes for metagenomic binning, comparative biology and taxonomic classification.</title>
        <authorList>
            <person name="Goeker M."/>
        </authorList>
    </citation>
    <scope>NUCLEOTIDE SEQUENCE [LARGE SCALE GENOMIC DNA]</scope>
    <source>
        <strain evidence="11 12">DSM 25964</strain>
    </source>
</reference>
<dbReference type="GO" id="GO:0032259">
    <property type="term" value="P:methylation"/>
    <property type="evidence" value="ECO:0007669"/>
    <property type="project" value="UniProtKB-KW"/>
</dbReference>
<comment type="caution">
    <text evidence="11">The sequence shown here is derived from an EMBL/GenBank/DDBJ whole genome shotgun (WGS) entry which is preliminary data.</text>
</comment>
<keyword evidence="12" id="KW-1185">Reference proteome</keyword>
<feature type="binding site" evidence="7 10">
    <location>
        <position position="46"/>
    </location>
    <ligand>
        <name>Mg(2+)</name>
        <dbReference type="ChEBI" id="CHEBI:18420"/>
    </ligand>
</feature>
<feature type="binding site" evidence="7 9">
    <location>
        <position position="115"/>
    </location>
    <ligand>
        <name>3-methyl-2-oxobutanoate</name>
        <dbReference type="ChEBI" id="CHEBI:11851"/>
    </ligand>
</feature>